<feature type="transmembrane region" description="Helical" evidence="1">
    <location>
        <begin position="65"/>
        <end position="84"/>
    </location>
</feature>
<keyword evidence="1" id="KW-0472">Membrane</keyword>
<dbReference type="EMBL" id="WSRS01000063">
    <property type="protein sequence ID" value="MVX59356.1"/>
    <property type="molecule type" value="Genomic_DNA"/>
</dbReference>
<name>A0A7X3G905_9STRE</name>
<proteinExistence type="predicted"/>
<feature type="transmembrane region" description="Helical" evidence="1">
    <location>
        <begin position="232"/>
        <end position="252"/>
    </location>
</feature>
<organism evidence="2 3">
    <name type="scientific">Streptococcus danieliae</name>
    <dbReference type="NCBI Taxonomy" id="747656"/>
    <lineage>
        <taxon>Bacteria</taxon>
        <taxon>Bacillati</taxon>
        <taxon>Bacillota</taxon>
        <taxon>Bacilli</taxon>
        <taxon>Lactobacillales</taxon>
        <taxon>Streptococcaceae</taxon>
        <taxon>Streptococcus</taxon>
    </lineage>
</organism>
<feature type="transmembrane region" description="Helical" evidence="1">
    <location>
        <begin position="272"/>
        <end position="296"/>
    </location>
</feature>
<feature type="transmembrane region" description="Helical" evidence="1">
    <location>
        <begin position="104"/>
        <end position="125"/>
    </location>
</feature>
<comment type="caution">
    <text evidence="2">The sequence shown here is derived from an EMBL/GenBank/DDBJ whole genome shotgun (WGS) entry which is preliminary data.</text>
</comment>
<accession>A0A7X3G905</accession>
<dbReference type="Proteomes" id="UP000461595">
    <property type="component" value="Unassembled WGS sequence"/>
</dbReference>
<dbReference type="AlphaFoldDB" id="A0A7X3G905"/>
<keyword evidence="1" id="KW-1133">Transmembrane helix</keyword>
<gene>
    <name evidence="2" type="primary">pelG</name>
    <name evidence="2" type="ORF">E5983_06870</name>
</gene>
<feature type="transmembrane region" description="Helical" evidence="1">
    <location>
        <begin position="189"/>
        <end position="212"/>
    </location>
</feature>
<feature type="transmembrane region" description="Helical" evidence="1">
    <location>
        <begin position="420"/>
        <end position="437"/>
    </location>
</feature>
<feature type="transmembrane region" description="Helical" evidence="1">
    <location>
        <begin position="165"/>
        <end position="183"/>
    </location>
</feature>
<feature type="transmembrane region" description="Helical" evidence="1">
    <location>
        <begin position="372"/>
        <end position="391"/>
    </location>
</feature>
<feature type="transmembrane region" description="Helical" evidence="1">
    <location>
        <begin position="29"/>
        <end position="53"/>
    </location>
</feature>
<feature type="transmembrane region" description="Helical" evidence="1">
    <location>
        <begin position="131"/>
        <end position="153"/>
    </location>
</feature>
<evidence type="ECO:0000256" key="1">
    <source>
        <dbReference type="SAM" id="Phobius"/>
    </source>
</evidence>
<dbReference type="InterPro" id="IPR031617">
    <property type="entry name" value="PelG"/>
</dbReference>
<keyword evidence="1" id="KW-0812">Transmembrane</keyword>
<reference evidence="2 3" key="1">
    <citation type="submission" date="2019-12" db="EMBL/GenBank/DDBJ databases">
        <title>Microbes associate with the intestines of laboratory mice.</title>
        <authorList>
            <person name="Navarre W."/>
            <person name="Wong E."/>
        </authorList>
    </citation>
    <scope>NUCLEOTIDE SEQUENCE [LARGE SCALE GENOMIC DNA]</scope>
    <source>
        <strain evidence="2 3">NM51_B2-22</strain>
    </source>
</reference>
<dbReference type="RefSeq" id="WP_160333135.1">
    <property type="nucleotide sequence ID" value="NZ_WSRS01000063.1"/>
</dbReference>
<dbReference type="Pfam" id="PF16933">
    <property type="entry name" value="PelG"/>
    <property type="match status" value="1"/>
</dbReference>
<dbReference type="OrthoDB" id="37830at2"/>
<evidence type="ECO:0000313" key="3">
    <source>
        <dbReference type="Proteomes" id="UP000461595"/>
    </source>
</evidence>
<protein>
    <submittedName>
        <fullName evidence="2">Exopolysaccharide Pel transporter PelG</fullName>
    </submittedName>
</protein>
<feature type="transmembrane region" description="Helical" evidence="1">
    <location>
        <begin position="330"/>
        <end position="352"/>
    </location>
</feature>
<evidence type="ECO:0000313" key="2">
    <source>
        <dbReference type="EMBL" id="MVX59356.1"/>
    </source>
</evidence>
<sequence>MAGIGFELRKIYDEQTPLSKEKAYGYTSLIYVGPFLLGFFLVGLVQVLAQFTLVDAASRLQVLTAITYAMLGSLGLQSLVSYLVSRYLADCLYQDQEDKILPSFFASSALLLVLGAVLYGLFLLFAGLSPWAYLLNLLLFEVLTLIWNAIQYLTAIQEYRSISKAFLLAAGILAVVGGPAAYLGLDQGLLIGTCLAYGFILIRMVGQILLHYPSNHRLSFEFLSRVDDYADLALVGPLMFLGLYGHVVLALYSPLSQTVSGLLRQAPSYDFGLLLAFLLPLFGLVTYVISVEVFFYPHFHRFFLLYNKKGNYLSLQQAEREMMQVLQRELGYLIWKQVIATTLLMVVLNLLLLPMEASLPSQSLFLLNQLCLAYGIYGIGNAYLLTLLYFADYRGAKSLAQIFALLSLGLSALLAWTAPAYLACGFLLASLALVLLARKRLGGLQEQMTYHVLGHPAQAAQSRKNTYRQLAQKLEKLFAKFE</sequence>